<evidence type="ECO:0000313" key="9">
    <source>
        <dbReference type="Proteomes" id="UP000248817"/>
    </source>
</evidence>
<keyword evidence="5" id="KW-0408">Iron</keyword>
<dbReference type="InterPro" id="IPR036396">
    <property type="entry name" value="Cyt_P450_sf"/>
</dbReference>
<evidence type="ECO:0000256" key="5">
    <source>
        <dbReference type="ARBA" id="ARBA00023004"/>
    </source>
</evidence>
<evidence type="ECO:0000256" key="4">
    <source>
        <dbReference type="ARBA" id="ARBA00023002"/>
    </source>
</evidence>
<dbReference type="PANTHER" id="PTHR24287">
    <property type="entry name" value="P450, PUTATIVE (EUROFUNG)-RELATED"/>
    <property type="match status" value="1"/>
</dbReference>
<keyword evidence="6" id="KW-0503">Monooxygenase</keyword>
<accession>A0A2V5I9N4</accession>
<keyword evidence="4" id="KW-0560">Oxidoreductase</keyword>
<dbReference type="AlphaFoldDB" id="A0A2V5I9N4"/>
<evidence type="ECO:0000256" key="2">
    <source>
        <dbReference type="ARBA" id="ARBA00010617"/>
    </source>
</evidence>
<gene>
    <name evidence="8" type="ORF">BP00DRAFT_186641</name>
</gene>
<keyword evidence="9" id="KW-1185">Reference proteome</keyword>
<proteinExistence type="inferred from homology"/>
<evidence type="ECO:0000256" key="1">
    <source>
        <dbReference type="ARBA" id="ARBA00001971"/>
    </source>
</evidence>
<protein>
    <submittedName>
        <fullName evidence="8">Cytochrome P450</fullName>
    </submittedName>
</protein>
<sequence length="363" mass="41241">MGIPTGPLPLAVLGFLVLMWLLKLRRAHSLYALEQQYGCGNVVKEKVSRLDFLGVLKLLEFAHHFRHKTALEYTDTLFKKYGNTYMSQILGYRIHFTCDPANIKHILSTGFADYDSSKLRGPLFNPITPHGIFTVDGLDWRVMRDQLRTQLSNNRRICDFVMFEQQFQTFLQREPPDGQRFDIQECFISLAIDIQSGFALGDSVGSLHPSPAPAKKHFAEDLHVIKETIVRDGFRGPLRHLSRKLEFRRSCARARRFVMDYAEREVAQGISQDNAEGYYFMKGLNEKGADAAQLANQTLSILLANDSIATTLSGIFFLLSQHERVVSKLRQIVLEEIGPNPPTYDLTSHTSSMRVCDSSQQLP</sequence>
<dbReference type="GO" id="GO:0005506">
    <property type="term" value="F:iron ion binding"/>
    <property type="evidence" value="ECO:0007669"/>
    <property type="project" value="InterPro"/>
</dbReference>
<evidence type="ECO:0000256" key="3">
    <source>
        <dbReference type="ARBA" id="ARBA00022723"/>
    </source>
</evidence>
<dbReference type="GO" id="GO:0016705">
    <property type="term" value="F:oxidoreductase activity, acting on paired donors, with incorporation or reduction of molecular oxygen"/>
    <property type="evidence" value="ECO:0007669"/>
    <property type="project" value="InterPro"/>
</dbReference>
<dbReference type="Proteomes" id="UP000248817">
    <property type="component" value="Unassembled WGS sequence"/>
</dbReference>
<dbReference type="SUPFAM" id="SSF48264">
    <property type="entry name" value="Cytochrome P450"/>
    <property type="match status" value="1"/>
</dbReference>
<feature type="signal peptide" evidence="7">
    <location>
        <begin position="1"/>
        <end position="27"/>
    </location>
</feature>
<reference evidence="8 9" key="1">
    <citation type="submission" date="2018-02" db="EMBL/GenBank/DDBJ databases">
        <title>The genomes of Aspergillus section Nigri reveals drivers in fungal speciation.</title>
        <authorList>
            <consortium name="DOE Joint Genome Institute"/>
            <person name="Vesth T.C."/>
            <person name="Nybo J."/>
            <person name="Theobald S."/>
            <person name="Brandl J."/>
            <person name="Frisvad J.C."/>
            <person name="Nielsen K.F."/>
            <person name="Lyhne E.K."/>
            <person name="Kogle M.E."/>
            <person name="Kuo A."/>
            <person name="Riley R."/>
            <person name="Clum A."/>
            <person name="Nolan M."/>
            <person name="Lipzen A."/>
            <person name="Salamov A."/>
            <person name="Henrissat B."/>
            <person name="Wiebenga A."/>
            <person name="De vries R.P."/>
            <person name="Grigoriev I.V."/>
            <person name="Mortensen U.H."/>
            <person name="Andersen M.R."/>
            <person name="Baker S.E."/>
        </authorList>
    </citation>
    <scope>NUCLEOTIDE SEQUENCE [LARGE SCALE GENOMIC DNA]</scope>
    <source>
        <strain evidence="8 9">CBS 114.80</strain>
    </source>
</reference>
<keyword evidence="7" id="KW-0732">Signal</keyword>
<comment type="similarity">
    <text evidence="2">Belongs to the cytochrome P450 family.</text>
</comment>
<organism evidence="8 9">
    <name type="scientific">Aspergillus indologenus CBS 114.80</name>
    <dbReference type="NCBI Taxonomy" id="1450541"/>
    <lineage>
        <taxon>Eukaryota</taxon>
        <taxon>Fungi</taxon>
        <taxon>Dikarya</taxon>
        <taxon>Ascomycota</taxon>
        <taxon>Pezizomycotina</taxon>
        <taxon>Eurotiomycetes</taxon>
        <taxon>Eurotiomycetidae</taxon>
        <taxon>Eurotiales</taxon>
        <taxon>Aspergillaceae</taxon>
        <taxon>Aspergillus</taxon>
        <taxon>Aspergillus subgen. Circumdati</taxon>
    </lineage>
</organism>
<dbReference type="InterPro" id="IPR047146">
    <property type="entry name" value="Cyt_P450_E_CYP52_fungi"/>
</dbReference>
<dbReference type="Pfam" id="PF00067">
    <property type="entry name" value="p450"/>
    <property type="match status" value="1"/>
</dbReference>
<comment type="cofactor">
    <cofactor evidence="1">
        <name>heme</name>
        <dbReference type="ChEBI" id="CHEBI:30413"/>
    </cofactor>
</comment>
<evidence type="ECO:0000256" key="6">
    <source>
        <dbReference type="ARBA" id="ARBA00023033"/>
    </source>
</evidence>
<dbReference type="InterPro" id="IPR001128">
    <property type="entry name" value="Cyt_P450"/>
</dbReference>
<evidence type="ECO:0000256" key="7">
    <source>
        <dbReference type="SAM" id="SignalP"/>
    </source>
</evidence>
<keyword evidence="3" id="KW-0479">Metal-binding</keyword>
<feature type="chain" id="PRO_5016009665" evidence="7">
    <location>
        <begin position="28"/>
        <end position="363"/>
    </location>
</feature>
<dbReference type="GO" id="GO:0004497">
    <property type="term" value="F:monooxygenase activity"/>
    <property type="evidence" value="ECO:0007669"/>
    <property type="project" value="UniProtKB-KW"/>
</dbReference>
<dbReference type="PANTHER" id="PTHR24287:SF17">
    <property type="entry name" value="P450, PUTATIVE (EUROFUNG)-RELATED"/>
    <property type="match status" value="1"/>
</dbReference>
<dbReference type="Gene3D" id="1.10.630.10">
    <property type="entry name" value="Cytochrome P450"/>
    <property type="match status" value="1"/>
</dbReference>
<dbReference type="EMBL" id="KZ825509">
    <property type="protein sequence ID" value="PYI30914.1"/>
    <property type="molecule type" value="Genomic_DNA"/>
</dbReference>
<dbReference type="GO" id="GO:0020037">
    <property type="term" value="F:heme binding"/>
    <property type="evidence" value="ECO:0007669"/>
    <property type="project" value="InterPro"/>
</dbReference>
<evidence type="ECO:0000313" key="8">
    <source>
        <dbReference type="EMBL" id="PYI30914.1"/>
    </source>
</evidence>
<name>A0A2V5I9N4_9EURO</name>